<dbReference type="EMBL" id="BTSY01000002">
    <property type="protein sequence ID" value="GMT16224.1"/>
    <property type="molecule type" value="Genomic_DNA"/>
</dbReference>
<reference evidence="1" key="1">
    <citation type="submission" date="2023-10" db="EMBL/GenBank/DDBJ databases">
        <title>Genome assembly of Pristionchus species.</title>
        <authorList>
            <person name="Yoshida K."/>
            <person name="Sommer R.J."/>
        </authorList>
    </citation>
    <scope>NUCLEOTIDE SEQUENCE</scope>
    <source>
        <strain evidence="1">RS5133</strain>
    </source>
</reference>
<gene>
    <name evidence="1" type="ORF">PFISCL1PPCAC_7521</name>
</gene>
<sequence>FKPLKENGLLDVFDFTLRDHVTRYSTDMVICEEFYSFIVHREHLYLLVEKPKLLVRRITNGPRAIVLVTLPDPKSAGVFAQENSKCVFILTIYRTILVIEGEVVRTINMQINNPQWNDSSSSRMLSGLY</sequence>
<dbReference type="Proteomes" id="UP001432322">
    <property type="component" value="Unassembled WGS sequence"/>
</dbReference>
<evidence type="ECO:0000313" key="1">
    <source>
        <dbReference type="EMBL" id="GMT16224.1"/>
    </source>
</evidence>
<feature type="non-terminal residue" evidence="1">
    <location>
        <position position="129"/>
    </location>
</feature>
<organism evidence="1 2">
    <name type="scientific">Pristionchus fissidentatus</name>
    <dbReference type="NCBI Taxonomy" id="1538716"/>
    <lineage>
        <taxon>Eukaryota</taxon>
        <taxon>Metazoa</taxon>
        <taxon>Ecdysozoa</taxon>
        <taxon>Nematoda</taxon>
        <taxon>Chromadorea</taxon>
        <taxon>Rhabditida</taxon>
        <taxon>Rhabditina</taxon>
        <taxon>Diplogasteromorpha</taxon>
        <taxon>Diplogasteroidea</taxon>
        <taxon>Neodiplogasteridae</taxon>
        <taxon>Pristionchus</taxon>
    </lineage>
</organism>
<comment type="caution">
    <text evidence="1">The sequence shown here is derived from an EMBL/GenBank/DDBJ whole genome shotgun (WGS) entry which is preliminary data.</text>
</comment>
<protein>
    <submittedName>
        <fullName evidence="1">Uncharacterized protein</fullName>
    </submittedName>
</protein>
<accession>A0AAV5VEB1</accession>
<feature type="non-terminal residue" evidence="1">
    <location>
        <position position="1"/>
    </location>
</feature>
<evidence type="ECO:0000313" key="2">
    <source>
        <dbReference type="Proteomes" id="UP001432322"/>
    </source>
</evidence>
<name>A0AAV5VEB1_9BILA</name>
<dbReference type="AlphaFoldDB" id="A0AAV5VEB1"/>
<keyword evidence="2" id="KW-1185">Reference proteome</keyword>
<proteinExistence type="predicted"/>